<keyword evidence="10" id="KW-0997">Cell inner membrane</keyword>
<dbReference type="HAMAP" id="MF_00155">
    <property type="entry name" value="CtaG"/>
    <property type="match status" value="1"/>
</dbReference>
<comment type="caution">
    <text evidence="12">The sequence shown here is derived from an EMBL/GenBank/DDBJ whole genome shotgun (WGS) entry which is preliminary data.</text>
</comment>
<keyword evidence="13" id="KW-1185">Reference proteome</keyword>
<dbReference type="InterPro" id="IPR007533">
    <property type="entry name" value="Cyt_c_oxidase_assmbl_CtaG"/>
</dbReference>
<protein>
    <recommendedName>
        <fullName evidence="4 10">Cytochrome c oxidase assembly protein CtaG</fullName>
    </recommendedName>
</protein>
<sequence length="215" mass="23066">MSPARRNRVMAAALGGVVAGMVGLSFAAVPLYDLFCRVTGFGGTPQVAQGPAGRVLDRTMTIRFNADVNRSLPWGFRPAVNTTEVRVGEPALTTFHARNDGAVPVVGTATYNVTPDKAGIYFNKIQCFCFTEQRLEPGQEIDMPVYFYVDPAIADDPGMADVHTITLSYTFFKAVDQPDTAASAAPSPGRTQAAARPAGDRTLPSNDKAREERHG</sequence>
<evidence type="ECO:0000256" key="11">
    <source>
        <dbReference type="SAM" id="MobiDB-lite"/>
    </source>
</evidence>
<feature type="topological domain" description="Periplasmic" evidence="10">
    <location>
        <begin position="29"/>
        <end position="215"/>
    </location>
</feature>
<dbReference type="Gene3D" id="2.60.370.10">
    <property type="entry name" value="Ctag/Cox11"/>
    <property type="match status" value="1"/>
</dbReference>
<keyword evidence="8 10" id="KW-0186">Copper</keyword>
<dbReference type="EMBL" id="JBHTCM010000015">
    <property type="protein sequence ID" value="MFC7334300.1"/>
    <property type="molecule type" value="Genomic_DNA"/>
</dbReference>
<organism evidence="12 13">
    <name type="scientific">Rhodocista pekingensis</name>
    <dbReference type="NCBI Taxonomy" id="201185"/>
    <lineage>
        <taxon>Bacteria</taxon>
        <taxon>Pseudomonadati</taxon>
        <taxon>Pseudomonadota</taxon>
        <taxon>Alphaproteobacteria</taxon>
        <taxon>Rhodospirillales</taxon>
        <taxon>Azospirillaceae</taxon>
        <taxon>Rhodocista</taxon>
    </lineage>
</organism>
<evidence type="ECO:0000256" key="4">
    <source>
        <dbReference type="ARBA" id="ARBA00015384"/>
    </source>
</evidence>
<reference evidence="13" key="1">
    <citation type="journal article" date="2019" name="Int. J. Syst. Evol. Microbiol.">
        <title>The Global Catalogue of Microorganisms (GCM) 10K type strain sequencing project: providing services to taxonomists for standard genome sequencing and annotation.</title>
        <authorList>
            <consortium name="The Broad Institute Genomics Platform"/>
            <consortium name="The Broad Institute Genome Sequencing Center for Infectious Disease"/>
            <person name="Wu L."/>
            <person name="Ma J."/>
        </authorList>
    </citation>
    <scope>NUCLEOTIDE SEQUENCE [LARGE SCALE GENOMIC DNA]</scope>
    <source>
        <strain evidence="13">CGMCC 1.16275</strain>
    </source>
</reference>
<proteinExistence type="inferred from homology"/>
<evidence type="ECO:0000256" key="5">
    <source>
        <dbReference type="ARBA" id="ARBA00022692"/>
    </source>
</evidence>
<comment type="function">
    <text evidence="1 10">Exerts its effect at some terminal stage of cytochrome c oxidase synthesis, probably by being involved in the insertion of the copper B into subunit I.</text>
</comment>
<dbReference type="InterPro" id="IPR023471">
    <property type="entry name" value="CtaG/Cox11_dom_sf"/>
</dbReference>
<evidence type="ECO:0000256" key="7">
    <source>
        <dbReference type="ARBA" id="ARBA00022989"/>
    </source>
</evidence>
<keyword evidence="9 10" id="KW-0472">Membrane</keyword>
<keyword evidence="10" id="KW-1003">Cell membrane</keyword>
<name>A0ABW2KYA6_9PROT</name>
<evidence type="ECO:0000256" key="8">
    <source>
        <dbReference type="ARBA" id="ARBA00023008"/>
    </source>
</evidence>
<dbReference type="Pfam" id="PF04442">
    <property type="entry name" value="CtaG_Cox11"/>
    <property type="match status" value="1"/>
</dbReference>
<evidence type="ECO:0000256" key="2">
    <source>
        <dbReference type="ARBA" id="ARBA00004382"/>
    </source>
</evidence>
<keyword evidence="7 10" id="KW-1133">Transmembrane helix</keyword>
<dbReference type="PANTHER" id="PTHR21320">
    <property type="entry name" value="CYTOCHROME C OXIDASE ASSEMBLY PROTEIN COX11-RELATED"/>
    <property type="match status" value="1"/>
</dbReference>
<evidence type="ECO:0000313" key="12">
    <source>
        <dbReference type="EMBL" id="MFC7334300.1"/>
    </source>
</evidence>
<comment type="subcellular location">
    <subcellularLocation>
        <location evidence="2 10">Cell inner membrane</location>
        <topology evidence="2 10">Single-pass type II membrane protein</topology>
        <orientation evidence="2 10">Periplasmic side</orientation>
    </subcellularLocation>
</comment>
<feature type="topological domain" description="Cytoplasmic" evidence="10">
    <location>
        <begin position="1"/>
        <end position="6"/>
    </location>
</feature>
<dbReference type="RefSeq" id="WP_377359863.1">
    <property type="nucleotide sequence ID" value="NZ_JBHTCM010000015.1"/>
</dbReference>
<keyword evidence="6 10" id="KW-0735">Signal-anchor</keyword>
<keyword evidence="5 10" id="KW-0812">Transmembrane</keyword>
<evidence type="ECO:0000256" key="6">
    <source>
        <dbReference type="ARBA" id="ARBA00022968"/>
    </source>
</evidence>
<dbReference type="PANTHER" id="PTHR21320:SF3">
    <property type="entry name" value="CYTOCHROME C OXIDASE ASSEMBLY PROTEIN COX11, MITOCHONDRIAL-RELATED"/>
    <property type="match status" value="1"/>
</dbReference>
<evidence type="ECO:0000313" key="13">
    <source>
        <dbReference type="Proteomes" id="UP001596456"/>
    </source>
</evidence>
<accession>A0ABW2KYA6</accession>
<evidence type="ECO:0000256" key="9">
    <source>
        <dbReference type="ARBA" id="ARBA00023136"/>
    </source>
</evidence>
<dbReference type="SUPFAM" id="SSF110111">
    <property type="entry name" value="Ctag/Cox11"/>
    <property type="match status" value="1"/>
</dbReference>
<evidence type="ECO:0000256" key="3">
    <source>
        <dbReference type="ARBA" id="ARBA00009620"/>
    </source>
</evidence>
<dbReference type="Proteomes" id="UP001596456">
    <property type="component" value="Unassembled WGS sequence"/>
</dbReference>
<dbReference type="NCBIfam" id="NF003465">
    <property type="entry name" value="PRK05089.1"/>
    <property type="match status" value="1"/>
</dbReference>
<gene>
    <name evidence="10" type="primary">ctaG</name>
    <name evidence="12" type="ORF">ACFQPS_14120</name>
</gene>
<evidence type="ECO:0000256" key="1">
    <source>
        <dbReference type="ARBA" id="ARBA00004007"/>
    </source>
</evidence>
<dbReference type="PIRSF" id="PIRSF005413">
    <property type="entry name" value="COX11"/>
    <property type="match status" value="1"/>
</dbReference>
<comment type="similarity">
    <text evidence="3 10">Belongs to the COX11/CtaG family.</text>
</comment>
<evidence type="ECO:0000256" key="10">
    <source>
        <dbReference type="HAMAP-Rule" id="MF_00155"/>
    </source>
</evidence>
<feature type="region of interest" description="Disordered" evidence="11">
    <location>
        <begin position="180"/>
        <end position="215"/>
    </location>
</feature>